<dbReference type="SUPFAM" id="SSF69304">
    <property type="entry name" value="Tricorn protease N-terminal domain"/>
    <property type="match status" value="1"/>
</dbReference>
<dbReference type="InterPro" id="IPR019734">
    <property type="entry name" value="TPR_rpt"/>
</dbReference>
<dbReference type="InterPro" id="IPR024983">
    <property type="entry name" value="CHAT_dom"/>
</dbReference>
<dbReference type="Pfam" id="PF13432">
    <property type="entry name" value="TPR_16"/>
    <property type="match status" value="1"/>
</dbReference>
<gene>
    <name evidence="2" type="ORF">MNBD_NITROSPINAE02-1940</name>
</gene>
<dbReference type="EMBL" id="UOGE01000079">
    <property type="protein sequence ID" value="VAX22946.1"/>
    <property type="molecule type" value="Genomic_DNA"/>
</dbReference>
<dbReference type="PANTHER" id="PTHR10098">
    <property type="entry name" value="RAPSYN-RELATED"/>
    <property type="match status" value="1"/>
</dbReference>
<dbReference type="Gene3D" id="1.25.40.10">
    <property type="entry name" value="Tetratricopeptide repeat domain"/>
    <property type="match status" value="6"/>
</dbReference>
<name>A0A3B1BX86_9ZZZZ</name>
<dbReference type="Pfam" id="PF13181">
    <property type="entry name" value="TPR_8"/>
    <property type="match status" value="1"/>
</dbReference>
<dbReference type="InterPro" id="IPR011990">
    <property type="entry name" value="TPR-like_helical_dom_sf"/>
</dbReference>
<reference evidence="2" key="1">
    <citation type="submission" date="2018-06" db="EMBL/GenBank/DDBJ databases">
        <authorList>
            <person name="Zhirakovskaya E."/>
        </authorList>
    </citation>
    <scope>NUCLEOTIDE SEQUENCE</scope>
</reference>
<sequence>MFQTALFIALFGYTQALYNEPAINIPQYLTTHPAEDYMPHLSKDGRLMVFVSTRAGAPNVWVKTISSGEIRPALRLTRGVSGEKSPKISPDGKMMVYVSYETDAEGDIYLLNIKNVGKDSEFKETPRRLTGISTADKEPAFSVDGKSIIFTSRDKKGSKENLWLLNIKTGERRQLTYKGGRLAAVAPDGENVVFVSDRGSMKGALYMLGLASQKVKPVTRGEWIDSFPAYIDERRVVFIRYVDDTNGDGAVTIDDNPSLFALDITRPGRPPVPLTSSERYNLFPTVNSGYIYFAAKEKSVIDIYRIPVEGVLPPAGSLEKDIEKARSIERFYPGRPALSLLGWRMAWSANYGDEDHVRLAQTLFRQAMLLKQGGAYFLADKVLSRLIALYKDAPRYHGLARIEKINLLARMKRHSIKRVVISLAKIAREDGAPMEVEARAKIEMASWLIKGRRQGEGLKILRQVVADYGSIKSIAAEAAFKRSEIYSIAGDREKQLDVYLSVIRDYPGETEWTGKARLKIVELNVEPKDFRKSRANLTNIIENYRGMPALQAAAMNKIAEMYYDDNELARARETFALTLGRFPDEEKAKNHALFRIAEIYAEEENYGEALKTYRTIERDTEIKKDVYLKTRKDFIQKSLRKGWYELALKEIRIALKTFKSVIEYDPSVIEAYRGLIACRARLGEMENAVQAFESDVAGNPGSQVYLYSLGLALTYLDPPPLDRSAALIKSALAKNERSPWYHQTLGWIYEQKGRKSDDSDLLELAMNEYSYAFTLTDEKSDPKRRADLRLNLGNVNYFLKNYAEAKNDYKARKISGVKFQSNVQEALFHKRWGEVEYKLGNDKAAIKNYHAALALSKDENMPVKIELYERLGLSHQSAREYQQAAQNFMESLKLRRAIGLTDNETVILRNIANNLFFLSESEKEKDRQALREALDYYRESEKALKGYKNREKASAAPLFSMEVTTGVGGLKGASKGFSEVEERKLIFHHIGRIYGELHDYENAIRFFEKKLKLTPATGNVLDNVPMLTEKAIILNQLGFYQYKLKSIEKAKARFLESLDICHTLKSATCMITNADNLERLAIEYAGVMAAKDIDEIMARCLEALGEAKENEPAYNTEYGAALNHLAHLYHNRFLRSHGAPERKGAKAQARFIKANAADLAIAEDLYEEARGVFVKMKSANALVAGLDISLNMATLFYDKGDVQPALDRLDETEKMAGAYGLGEIEWKAMFLKYRFDPSNSSGKLAQAAMVLENLSYGAYPADNRRFTLAMIRSLYHELALKAGNKLEEISILERGRAAALKLALSGIFREKFSDEEIKGIEKLRELYARRAKLASEQIALGGEEGEARAGPLLAWKNEYDSHIESLQETNPLLADVAGGGKFDMESVLGSLDEGEAAIFLWRSGDIIKLFIVTQKGVSSKELRSEREVLNTLESDSVFEPVSKIYYVTNTPFSDPLATRIAQSYQVASIPSLSSLYHFKSHQSLNDFRLVAFGTKSKALESAKDNFLEARFVRKDEALKAVGDGALSSAGLLVFGSAPDVSSVDPVRISFLLAKGPALPARLPFKKLVSAKSSGVLIVTPPMPEVNGYDWEGAVAYLALFSGFSSWVIVPEEAVSREEYYKSLLAGSKGSPVAPYYGVAEGKARLIGSFGLSSEERLAKAKTQYKKRIRAGVAAMKKEDWARAADQFERALRYTGAAGEKKYDRLLLEKLSEIEFTRGDFKKALLYREKLNTIFKNNGNQDKLADSYLLTGIIQIRLKQNNRAVINMERALEIYRETGSVGKMASTLSKMGIAQERFSRYGEALSQYRAALKINRAAGDEERAAIELMRIGRIYHLRLNRFVEGRETYLKALKIFEKIGDSRQIAMTLIDMGALDVDAGALSRASTMFNRAIKIATDNKDMKAQALAQFHLANVHWFRGEYEHAFASIRKSIKEAKSINDPGLVLMSQNTLGLVYLTLNDYPKAMESLDTSLGIARAIGSRLDEATSLSNIGLVYRKMGKLAKALDYFKKALLIDEELKSDWGMAHSARNLSITYLRMGKYEMADTLAREAVDLTEKIGDRISAARSVLQLADVMAQKEGRATALAMYRKAAKQADKAQVKEVLWRALRGAGRALKAKGDSSGAIEAYKKAVDLVEGMRASIKSDFLKQGYLDDKQELYEELILLLLDKNVVSEAFIYSERSRARGFIDLMGMSKIRFNDKQAQKAYDKATDLKRKLDELDVSIASGAKNKKLMKERRVIEDDYTRTLEWLRQKAPDVLPFVAVEPIDPARLLELVGDDAVLFEYVMTANELVIFVIGDGKIEARRVPATKKEITGLVTRYRKLIQDRAPIGDEATRLGRILIEPVLPELGAGKTLGIVPHGALHYLSFASIQVNGEYLVDKTPLFYLPAASILEYTINRRKVVDVKKAKVLAIGNPDLGNMNTDLPLAELEARSIRWVYPNIDIYTRGEATESRVLKDTASFNIVHIASHGQFDPVNPLRSSLILAADTKNDGALQASEVFSLDMKADIVTLSACQTGLGKVTGGDEVVGMNRAFLFAGAHTILSTLWRVDDMASAILVKHFYRNLPHTSKAMALRKAQLTIKRSFGHPAFWAGFTLVGDFK</sequence>
<evidence type="ECO:0000259" key="1">
    <source>
        <dbReference type="Pfam" id="PF12770"/>
    </source>
</evidence>
<feature type="domain" description="CHAT" evidence="1">
    <location>
        <begin position="2334"/>
        <end position="2601"/>
    </location>
</feature>
<dbReference type="Gene3D" id="2.120.10.30">
    <property type="entry name" value="TolB, C-terminal domain"/>
    <property type="match status" value="2"/>
</dbReference>
<dbReference type="Pfam" id="PF13424">
    <property type="entry name" value="TPR_12"/>
    <property type="match status" value="2"/>
</dbReference>
<dbReference type="Pfam" id="PF07676">
    <property type="entry name" value="PD40"/>
    <property type="match status" value="3"/>
</dbReference>
<dbReference type="InterPro" id="IPR011042">
    <property type="entry name" value="6-blade_b-propeller_TolB-like"/>
</dbReference>
<organism evidence="2">
    <name type="scientific">hydrothermal vent metagenome</name>
    <dbReference type="NCBI Taxonomy" id="652676"/>
    <lineage>
        <taxon>unclassified sequences</taxon>
        <taxon>metagenomes</taxon>
        <taxon>ecological metagenomes</taxon>
    </lineage>
</organism>
<dbReference type="PROSITE" id="PS50293">
    <property type="entry name" value="TPR_REGION"/>
    <property type="match status" value="1"/>
</dbReference>
<dbReference type="SUPFAM" id="SSF48452">
    <property type="entry name" value="TPR-like"/>
    <property type="match status" value="6"/>
</dbReference>
<evidence type="ECO:0000313" key="2">
    <source>
        <dbReference type="EMBL" id="VAX22946.1"/>
    </source>
</evidence>
<accession>A0A3B1BX86</accession>
<dbReference type="Pfam" id="PF12770">
    <property type="entry name" value="CHAT"/>
    <property type="match status" value="1"/>
</dbReference>
<protein>
    <recommendedName>
        <fullName evidence="1">CHAT domain-containing protein</fullName>
    </recommendedName>
</protein>
<dbReference type="PROSITE" id="PS50005">
    <property type="entry name" value="TPR"/>
    <property type="match status" value="3"/>
</dbReference>
<dbReference type="InterPro" id="IPR011659">
    <property type="entry name" value="WD40"/>
</dbReference>
<dbReference type="SMART" id="SM00028">
    <property type="entry name" value="TPR"/>
    <property type="match status" value="20"/>
</dbReference>
<proteinExistence type="predicted"/>